<dbReference type="Proteomes" id="UP000310158">
    <property type="component" value="Unassembled WGS sequence"/>
</dbReference>
<sequence length="652" mass="71647">MTTGSDSEKVIRPLTCLQTHLNLVNNRPRTRDIPTLHEPLLTRARNSIRHSHDNNDLLEYLGDRCVNLITALLVDQVRVSKSHHMAVRKVICNNDTFGRLAFYLRLDQHASLDSQDAHELDEWNPQSSRPPPKALADLFEAYAGAVYMQHGRKRLENWLRLLFEPIIKVATRDYWYRDPPRGGRRPLLRKNIESTAQSKFLDFLEYKRRFLLDKSRQVLDILPTSTQFTFATDGTLEEPHCDEIEIAIQLLNMWICRAIITTWPEYHRATSKASHLASGVTGLIVCDLSMSYVASLFCLNSRITVLRRDDKVTSKTIDIVTPGSASYPPAMLATAMKVAVGLYYRFNPEAADAWGQSFLRPLVIRAHDIITQDSWYRPVMPRKARVASPNIISDPLKKDTGSLSALVDGLASMSPTSSSPTGRVSPIPLLPLSSKSSPLNPTRPEPHESSRKISSVSEVTTPADDAVSILVKQLDSLGLVTSRPDVPVSKPVQAFKVDEGVGPADICASLGHGRSSSSICAGTTSQPRVSSARRASSKWRPIGEPSSHADDTNDSTQDETSSEVAASDGIASPSSIFSDVVPDSGYASPVGFPESVSSLSSSSSSRPSSQSSPSSMFIPRQLASKSRRTAKSQPNRSLPQETSKPRDVAEAA</sequence>
<gene>
    <name evidence="3" type="ORF">EW146_g7501</name>
</gene>
<feature type="compositionally biased region" description="Basic and acidic residues" evidence="1">
    <location>
        <begin position="643"/>
        <end position="652"/>
    </location>
</feature>
<reference evidence="3 4" key="1">
    <citation type="submission" date="2019-02" db="EMBL/GenBank/DDBJ databases">
        <title>Genome sequencing of the rare red list fungi Bondarzewia mesenterica.</title>
        <authorList>
            <person name="Buettner E."/>
            <person name="Kellner H."/>
        </authorList>
    </citation>
    <scope>NUCLEOTIDE SEQUENCE [LARGE SCALE GENOMIC DNA]</scope>
    <source>
        <strain evidence="3 4">DSM 108281</strain>
    </source>
</reference>
<organism evidence="3 4">
    <name type="scientific">Bondarzewia mesenterica</name>
    <dbReference type="NCBI Taxonomy" id="1095465"/>
    <lineage>
        <taxon>Eukaryota</taxon>
        <taxon>Fungi</taxon>
        <taxon>Dikarya</taxon>
        <taxon>Basidiomycota</taxon>
        <taxon>Agaricomycotina</taxon>
        <taxon>Agaricomycetes</taxon>
        <taxon>Russulales</taxon>
        <taxon>Bondarzewiaceae</taxon>
        <taxon>Bondarzewia</taxon>
    </lineage>
</organism>
<dbReference type="Gene3D" id="1.10.1520.10">
    <property type="entry name" value="Ribonuclease III domain"/>
    <property type="match status" value="1"/>
</dbReference>
<name>A0A4S4LMF5_9AGAM</name>
<protein>
    <recommendedName>
        <fullName evidence="2">RNase III domain-containing protein</fullName>
    </recommendedName>
</protein>
<dbReference type="AlphaFoldDB" id="A0A4S4LMF5"/>
<dbReference type="SMART" id="SM00535">
    <property type="entry name" value="RIBOc"/>
    <property type="match status" value="1"/>
</dbReference>
<dbReference type="InterPro" id="IPR000999">
    <property type="entry name" value="RNase_III_dom"/>
</dbReference>
<dbReference type="OrthoDB" id="2392202at2759"/>
<evidence type="ECO:0000313" key="4">
    <source>
        <dbReference type="Proteomes" id="UP000310158"/>
    </source>
</evidence>
<dbReference type="InterPro" id="IPR036389">
    <property type="entry name" value="RNase_III_sf"/>
</dbReference>
<feature type="compositionally biased region" description="Polar residues" evidence="1">
    <location>
        <begin position="631"/>
        <end position="642"/>
    </location>
</feature>
<feature type="domain" description="RNase III" evidence="2">
    <location>
        <begin position="14"/>
        <end position="151"/>
    </location>
</feature>
<evidence type="ECO:0000256" key="1">
    <source>
        <dbReference type="SAM" id="MobiDB-lite"/>
    </source>
</evidence>
<evidence type="ECO:0000259" key="2">
    <source>
        <dbReference type="PROSITE" id="PS50142"/>
    </source>
</evidence>
<feature type="region of interest" description="Disordered" evidence="1">
    <location>
        <begin position="411"/>
        <end position="459"/>
    </location>
</feature>
<accession>A0A4S4LMF5</accession>
<dbReference type="Pfam" id="PF00636">
    <property type="entry name" value="Ribonuclease_3"/>
    <property type="match status" value="1"/>
</dbReference>
<feature type="compositionally biased region" description="Low complexity" evidence="1">
    <location>
        <begin position="595"/>
        <end position="615"/>
    </location>
</feature>
<dbReference type="EMBL" id="SGPL01000436">
    <property type="protein sequence ID" value="THH12648.1"/>
    <property type="molecule type" value="Genomic_DNA"/>
</dbReference>
<feature type="region of interest" description="Disordered" evidence="1">
    <location>
        <begin position="512"/>
        <end position="652"/>
    </location>
</feature>
<comment type="caution">
    <text evidence="3">The sequence shown here is derived from an EMBL/GenBank/DDBJ whole genome shotgun (WGS) entry which is preliminary data.</text>
</comment>
<feature type="compositionally biased region" description="Low complexity" evidence="1">
    <location>
        <begin position="425"/>
        <end position="440"/>
    </location>
</feature>
<evidence type="ECO:0000313" key="3">
    <source>
        <dbReference type="EMBL" id="THH12648.1"/>
    </source>
</evidence>
<feature type="compositionally biased region" description="Polar residues" evidence="1">
    <location>
        <begin position="413"/>
        <end position="422"/>
    </location>
</feature>
<proteinExistence type="predicted"/>
<feature type="compositionally biased region" description="Acidic residues" evidence="1">
    <location>
        <begin position="552"/>
        <end position="561"/>
    </location>
</feature>
<keyword evidence="4" id="KW-1185">Reference proteome</keyword>
<dbReference type="GO" id="GO:0004525">
    <property type="term" value="F:ribonuclease III activity"/>
    <property type="evidence" value="ECO:0007669"/>
    <property type="project" value="InterPro"/>
</dbReference>
<feature type="compositionally biased region" description="Polar residues" evidence="1">
    <location>
        <begin position="514"/>
        <end position="529"/>
    </location>
</feature>
<dbReference type="CDD" id="cd00593">
    <property type="entry name" value="RIBOc"/>
    <property type="match status" value="1"/>
</dbReference>
<dbReference type="GO" id="GO:0006396">
    <property type="term" value="P:RNA processing"/>
    <property type="evidence" value="ECO:0007669"/>
    <property type="project" value="InterPro"/>
</dbReference>
<dbReference type="SUPFAM" id="SSF69065">
    <property type="entry name" value="RNase III domain-like"/>
    <property type="match status" value="1"/>
</dbReference>
<dbReference type="PROSITE" id="PS50142">
    <property type="entry name" value="RNASE_3_2"/>
    <property type="match status" value="1"/>
</dbReference>